<evidence type="ECO:0000313" key="2">
    <source>
        <dbReference type="Proteomes" id="UP000600918"/>
    </source>
</evidence>
<sequence length="66" mass="7639">MRRGDVAATAIALLILGQIQEPRQTRLRPPAARNEWPNLSSLEETIARGLKTCRNWYSISMRYIRK</sequence>
<dbReference type="Proteomes" id="UP000600918">
    <property type="component" value="Unassembled WGS sequence"/>
</dbReference>
<reference evidence="1" key="1">
    <citation type="journal article" date="2020" name="G3 (Bethesda)">
        <title>High-Quality Assemblies for Three Invasive Social Wasps from the &lt;i&gt;Vespula&lt;/i&gt; Genus.</title>
        <authorList>
            <person name="Harrop T.W.R."/>
            <person name="Guhlin J."/>
            <person name="McLaughlin G.M."/>
            <person name="Permina E."/>
            <person name="Stockwell P."/>
            <person name="Gilligan J."/>
            <person name="Le Lec M.F."/>
            <person name="Gruber M.A.M."/>
            <person name="Quinn O."/>
            <person name="Lovegrove M."/>
            <person name="Duncan E.J."/>
            <person name="Remnant E.J."/>
            <person name="Van Eeckhoven J."/>
            <person name="Graham B."/>
            <person name="Knapp R.A."/>
            <person name="Langford K.W."/>
            <person name="Kronenberg Z."/>
            <person name="Press M.O."/>
            <person name="Eacker S.M."/>
            <person name="Wilson-Rankin E.E."/>
            <person name="Purcell J."/>
            <person name="Lester P.J."/>
            <person name="Dearden P.K."/>
        </authorList>
    </citation>
    <scope>NUCLEOTIDE SEQUENCE</scope>
    <source>
        <strain evidence="1">Volc-1</strain>
    </source>
</reference>
<organism evidence="1 2">
    <name type="scientific">Vespula pensylvanica</name>
    <name type="common">Western yellow jacket</name>
    <name type="synonym">Wasp</name>
    <dbReference type="NCBI Taxonomy" id="30213"/>
    <lineage>
        <taxon>Eukaryota</taxon>
        <taxon>Metazoa</taxon>
        <taxon>Ecdysozoa</taxon>
        <taxon>Arthropoda</taxon>
        <taxon>Hexapoda</taxon>
        <taxon>Insecta</taxon>
        <taxon>Pterygota</taxon>
        <taxon>Neoptera</taxon>
        <taxon>Endopterygota</taxon>
        <taxon>Hymenoptera</taxon>
        <taxon>Apocrita</taxon>
        <taxon>Aculeata</taxon>
        <taxon>Vespoidea</taxon>
        <taxon>Vespidae</taxon>
        <taxon>Vespinae</taxon>
        <taxon>Vespula</taxon>
    </lineage>
</organism>
<accession>A0A834MYX1</accession>
<proteinExistence type="predicted"/>
<name>A0A834MYX1_VESPE</name>
<gene>
    <name evidence="1" type="ORF">H0235_017627</name>
</gene>
<comment type="caution">
    <text evidence="1">The sequence shown here is derived from an EMBL/GenBank/DDBJ whole genome shotgun (WGS) entry which is preliminary data.</text>
</comment>
<protein>
    <submittedName>
        <fullName evidence="1">Uncharacterized protein</fullName>
    </submittedName>
</protein>
<dbReference type="AlphaFoldDB" id="A0A834MYX1"/>
<dbReference type="EMBL" id="JACSDY010000023">
    <property type="protein sequence ID" value="KAF7390465.1"/>
    <property type="molecule type" value="Genomic_DNA"/>
</dbReference>
<evidence type="ECO:0000313" key="1">
    <source>
        <dbReference type="EMBL" id="KAF7390465.1"/>
    </source>
</evidence>
<keyword evidence="2" id="KW-1185">Reference proteome</keyword>